<accession>A0ACC1BPF2</accession>
<reference evidence="2" key="1">
    <citation type="journal article" date="2023" name="G3 (Bethesda)">
        <title>Genome assembly and association tests identify interacting loci associated with vigor, precocity, and sex in interspecific pistachio rootstocks.</title>
        <authorList>
            <person name="Palmer W."/>
            <person name="Jacygrad E."/>
            <person name="Sagayaradj S."/>
            <person name="Cavanaugh K."/>
            <person name="Han R."/>
            <person name="Bertier L."/>
            <person name="Beede B."/>
            <person name="Kafkas S."/>
            <person name="Golino D."/>
            <person name="Preece J."/>
            <person name="Michelmore R."/>
        </authorList>
    </citation>
    <scope>NUCLEOTIDE SEQUENCE [LARGE SCALE GENOMIC DNA]</scope>
</reference>
<name>A0ACC1BPF2_9ROSI</name>
<dbReference type="Proteomes" id="UP001164250">
    <property type="component" value="Chromosome 3"/>
</dbReference>
<organism evidence="1 2">
    <name type="scientific">Pistacia atlantica</name>
    <dbReference type="NCBI Taxonomy" id="434234"/>
    <lineage>
        <taxon>Eukaryota</taxon>
        <taxon>Viridiplantae</taxon>
        <taxon>Streptophyta</taxon>
        <taxon>Embryophyta</taxon>
        <taxon>Tracheophyta</taxon>
        <taxon>Spermatophyta</taxon>
        <taxon>Magnoliopsida</taxon>
        <taxon>eudicotyledons</taxon>
        <taxon>Gunneridae</taxon>
        <taxon>Pentapetalae</taxon>
        <taxon>rosids</taxon>
        <taxon>malvids</taxon>
        <taxon>Sapindales</taxon>
        <taxon>Anacardiaceae</taxon>
        <taxon>Pistacia</taxon>
    </lineage>
</organism>
<dbReference type="EMBL" id="CM047899">
    <property type="protein sequence ID" value="KAJ0100891.1"/>
    <property type="molecule type" value="Genomic_DNA"/>
</dbReference>
<keyword evidence="2" id="KW-1185">Reference proteome</keyword>
<comment type="caution">
    <text evidence="1">The sequence shown here is derived from an EMBL/GenBank/DDBJ whole genome shotgun (WGS) entry which is preliminary data.</text>
</comment>
<protein>
    <submittedName>
        <fullName evidence="1">Uncharacterized protein</fullName>
    </submittedName>
</protein>
<proteinExistence type="predicted"/>
<sequence>MILSWLAHSVALDLTTIVVFTSIVHEVWEDLRQLFAQRNTLRIQKSIASHEQGTSSIDVCFTKLKSYWDELSIYRPPSSSRHPDVEEIEKTKRTR</sequence>
<evidence type="ECO:0000313" key="1">
    <source>
        <dbReference type="EMBL" id="KAJ0100891.1"/>
    </source>
</evidence>
<evidence type="ECO:0000313" key="2">
    <source>
        <dbReference type="Proteomes" id="UP001164250"/>
    </source>
</evidence>
<gene>
    <name evidence="1" type="ORF">Patl1_05258</name>
</gene>